<reference evidence="3" key="2">
    <citation type="submission" date="2021-03" db="EMBL/GenBank/DDBJ databases">
        <authorList>
            <person name="Cao W."/>
        </authorList>
    </citation>
    <scope>NUCLEOTIDE SEQUENCE</scope>
    <source>
        <strain evidence="3">110414</strain>
    </source>
</reference>
<dbReference type="Pfam" id="PF04235">
    <property type="entry name" value="DUF418"/>
    <property type="match status" value="1"/>
</dbReference>
<feature type="transmembrane region" description="Helical" evidence="1">
    <location>
        <begin position="168"/>
        <end position="185"/>
    </location>
</feature>
<sequence>MTETQTEFVPVAQEQRIHALDIVRGFALLGIALMNVEFFNRPLAALDDGLPTGLTGMDAWAGWLIHVFVRAKFFTMFSILFGMGFAVMLARAQAAGREFTGAYLRRTLALALFGLAHGVLIWAGDILLSYAGAALLLLIVLFARGWAMWLAFALMVVVSFAIDPGNGGFTAMILLLDGVVLALLRRGQRIEDAPTVASQSLRGRRLLGAGLALYLIPSLMMVAAGGMMTVAAGAHQDESVAAESGKPAAQQADTQKQAVAKARAERAAHRAEETRVMTRGSYAEAVAFRAKQFTGDYLKALFFLTVALGLFLIGAWLLQSGAMRDPAAHLPLFRRMAFVVLPLGLMATLAGAAIAVRPDPAKQGEWLLSMGLMFTGGMPMSLGYIALVMLALQRDAWRRLLGWLAPMGQMALTNYIGQSVLGTLFFYGYGLGHWALPRAQQVVYVLVVFALQLVFSKLWLLRFRYGPLEWLWRAATYRQWPLLRRSTVR</sequence>
<feature type="transmembrane region" description="Helical" evidence="1">
    <location>
        <begin position="297"/>
        <end position="318"/>
    </location>
</feature>
<protein>
    <submittedName>
        <fullName evidence="3">DUF418 domain-containing protein</fullName>
    </submittedName>
</protein>
<name>A0A940X4E8_9GAMM</name>
<dbReference type="InterPro" id="IPR052529">
    <property type="entry name" value="Bact_Transport_Assoc"/>
</dbReference>
<keyword evidence="4" id="KW-1185">Reference proteome</keyword>
<reference evidence="3" key="1">
    <citation type="journal article" date="2016" name="Int. J. Syst. Evol. Microbiol.">
        <title>Pseudoxanthomonas helianthi sp. nov., isolated from roots of Jerusalem artichoke (Helianthus tuberosus).</title>
        <authorList>
            <person name="Kittiwongwattana C."/>
            <person name="Thawai C."/>
        </authorList>
    </citation>
    <scope>NUCLEOTIDE SEQUENCE</scope>
    <source>
        <strain evidence="3">110414</strain>
    </source>
</reference>
<feature type="transmembrane region" description="Helical" evidence="1">
    <location>
        <begin position="206"/>
        <end position="228"/>
    </location>
</feature>
<organism evidence="3 4">
    <name type="scientific">Pseudoxanthomonas helianthi</name>
    <dbReference type="NCBI Taxonomy" id="1453541"/>
    <lineage>
        <taxon>Bacteria</taxon>
        <taxon>Pseudomonadati</taxon>
        <taxon>Pseudomonadota</taxon>
        <taxon>Gammaproteobacteria</taxon>
        <taxon>Lysobacterales</taxon>
        <taxon>Lysobacteraceae</taxon>
        <taxon>Pseudoxanthomonas</taxon>
    </lineage>
</organism>
<evidence type="ECO:0000256" key="1">
    <source>
        <dbReference type="SAM" id="Phobius"/>
    </source>
</evidence>
<dbReference type="EMBL" id="JAGKTC010000002">
    <property type="protein sequence ID" value="MBP3984836.1"/>
    <property type="molecule type" value="Genomic_DNA"/>
</dbReference>
<gene>
    <name evidence="3" type="ORF">J5837_10470</name>
</gene>
<evidence type="ECO:0000313" key="4">
    <source>
        <dbReference type="Proteomes" id="UP000673447"/>
    </source>
</evidence>
<evidence type="ECO:0000313" key="3">
    <source>
        <dbReference type="EMBL" id="MBP3984836.1"/>
    </source>
</evidence>
<feature type="domain" description="DUF418" evidence="2">
    <location>
        <begin position="318"/>
        <end position="478"/>
    </location>
</feature>
<proteinExistence type="predicted"/>
<feature type="transmembrane region" description="Helical" evidence="1">
    <location>
        <begin position="442"/>
        <end position="461"/>
    </location>
</feature>
<dbReference type="AlphaFoldDB" id="A0A940X4E8"/>
<keyword evidence="1" id="KW-1133">Transmembrane helix</keyword>
<feature type="transmembrane region" description="Helical" evidence="1">
    <location>
        <begin position="135"/>
        <end position="162"/>
    </location>
</feature>
<keyword evidence="1" id="KW-0812">Transmembrane</keyword>
<dbReference type="PANTHER" id="PTHR30590">
    <property type="entry name" value="INNER MEMBRANE PROTEIN"/>
    <property type="match status" value="1"/>
</dbReference>
<keyword evidence="1" id="KW-0472">Membrane</keyword>
<feature type="transmembrane region" description="Helical" evidence="1">
    <location>
        <begin position="368"/>
        <end position="392"/>
    </location>
</feature>
<comment type="caution">
    <text evidence="3">The sequence shown here is derived from an EMBL/GenBank/DDBJ whole genome shotgun (WGS) entry which is preliminary data.</text>
</comment>
<dbReference type="Proteomes" id="UP000673447">
    <property type="component" value="Unassembled WGS sequence"/>
</dbReference>
<dbReference type="InterPro" id="IPR007349">
    <property type="entry name" value="DUF418"/>
</dbReference>
<feature type="transmembrane region" description="Helical" evidence="1">
    <location>
        <begin position="338"/>
        <end position="356"/>
    </location>
</feature>
<evidence type="ECO:0000259" key="2">
    <source>
        <dbReference type="Pfam" id="PF04235"/>
    </source>
</evidence>
<accession>A0A940X4E8</accession>
<feature type="transmembrane region" description="Helical" evidence="1">
    <location>
        <begin position="73"/>
        <end position="91"/>
    </location>
</feature>
<dbReference type="RefSeq" id="WP_210536688.1">
    <property type="nucleotide sequence ID" value="NZ_JAGKTC010000002.1"/>
</dbReference>
<dbReference type="PANTHER" id="PTHR30590:SF2">
    <property type="entry name" value="INNER MEMBRANE PROTEIN"/>
    <property type="match status" value="1"/>
</dbReference>
<feature type="transmembrane region" description="Helical" evidence="1">
    <location>
        <begin position="103"/>
        <end position="123"/>
    </location>
</feature>